<dbReference type="GO" id="GO:0006298">
    <property type="term" value="P:mismatch repair"/>
    <property type="evidence" value="ECO:0007669"/>
    <property type="project" value="InterPro"/>
</dbReference>
<evidence type="ECO:0000256" key="1">
    <source>
        <dbReference type="ARBA" id="ARBA00006082"/>
    </source>
</evidence>
<dbReference type="STRING" id="1745343.A0A2J6QL89"/>
<protein>
    <recommendedName>
        <fullName evidence="3">MutL C-terminal dimerisation domain-containing protein</fullName>
    </recommendedName>
</protein>
<dbReference type="AlphaFoldDB" id="A0A2J6QL89"/>
<evidence type="ECO:0000259" key="3">
    <source>
        <dbReference type="SMART" id="SM00853"/>
    </source>
</evidence>
<feature type="compositionally biased region" description="Polar residues" evidence="2">
    <location>
        <begin position="422"/>
        <end position="434"/>
    </location>
</feature>
<dbReference type="Pfam" id="PF13589">
    <property type="entry name" value="HATPase_c_3"/>
    <property type="match status" value="1"/>
</dbReference>
<reference evidence="4 5" key="1">
    <citation type="submission" date="2016-05" db="EMBL/GenBank/DDBJ databases">
        <title>A degradative enzymes factory behind the ericoid mycorrhizal symbiosis.</title>
        <authorList>
            <consortium name="DOE Joint Genome Institute"/>
            <person name="Martino E."/>
            <person name="Morin E."/>
            <person name="Grelet G."/>
            <person name="Kuo A."/>
            <person name="Kohler A."/>
            <person name="Daghino S."/>
            <person name="Barry K."/>
            <person name="Choi C."/>
            <person name="Cichocki N."/>
            <person name="Clum A."/>
            <person name="Copeland A."/>
            <person name="Hainaut M."/>
            <person name="Haridas S."/>
            <person name="Labutti K."/>
            <person name="Lindquist E."/>
            <person name="Lipzen A."/>
            <person name="Khouja H.-R."/>
            <person name="Murat C."/>
            <person name="Ohm R."/>
            <person name="Olson A."/>
            <person name="Spatafora J."/>
            <person name="Veneault-Fourrey C."/>
            <person name="Henrissat B."/>
            <person name="Grigoriev I."/>
            <person name="Martin F."/>
            <person name="Perotto S."/>
        </authorList>
    </citation>
    <scope>NUCLEOTIDE SEQUENCE [LARGE SCALE GENOMIC DNA]</scope>
    <source>
        <strain evidence="4 5">UAMH 7357</strain>
    </source>
</reference>
<feature type="domain" description="MutL C-terminal dimerisation" evidence="3">
    <location>
        <begin position="716"/>
        <end position="912"/>
    </location>
</feature>
<dbReference type="SUPFAM" id="SSF55874">
    <property type="entry name" value="ATPase domain of HSP90 chaperone/DNA topoisomerase II/histidine kinase"/>
    <property type="match status" value="1"/>
</dbReference>
<accession>A0A2J6QL89</accession>
<dbReference type="InterPro" id="IPR037198">
    <property type="entry name" value="MutL_C_sf"/>
</dbReference>
<gene>
    <name evidence="4" type="ORF">NA56DRAFT_697174</name>
</gene>
<sequence>MSIQALPPEVVAQIKSSITISSLNVVVCELLKNSLDASSNKVEITVDYSRGACVVDDDGVGILPSEFGAGGGLGKLCHSSKLASQTPVHGGRGAFLASLSAMSLLSVTSHHRLHHSHNTITMHKSTIVSRQTPSPPQLHLTSFSHGTRVTVRDLFGNMPVRVKQRAMSAERSRGNNKEWEELRRDIVLLLLAWPKSVAVTVREAATNENLLIRGHTGASTSASPDQVDLAAVCAILLQSSLISIEDKPFWVSARASTPKMAISAAISLIPSATKYTQFIAFGIQPLLTHDARSILHDEVNQMFLNSAFGNDEEAMELDASELSRRAKDKRYKWDGFTNKELKGGKKGVDRWPMFYINIQQDAQLLETTPPDIDGNLDNKGSSLPAILELLQALLWEFLAKHHFRPKADRGRRTRHTAYDGKSNPQDLESSQVSAEHSRPEFCSSEGTISESRQQKPFSLAAHVKSPSSHQPSRSDAPFNAWTRVKSGSRPLKLVLPEDVSQTSDASTIPRPFSAPPSSISRSPTLLPIPNNRPAAPLLSSKGKLIRRPFEEVATPAMKHRASTWKASQSQDNCSQQGEDLITWINPTTKVKSLVNQRTGLTLRADKLNTSNSKNASSTSSLRIHSCLQVSRDSVSNTDVPSPWLGNLLKTWNNPIFSPAEPAIPQVLFEGVEAGTQETLHGRRHHCSQVDIDRAFKRPSAGLDGRISKNALKRAEVISQVDKKFILVKLKTAVDANTVDNTLLVLIDQHAADERIRIETLLKEFFGPRATDTLSSLPSDIPTSDLDKAINFEISLKESRLLCKHKEHFARWGIIFDLPNTITQPNLTSIEASLQRLTVRSLPPSIIERCKLDPKILIDLIRAEVWKVHDGKTQKAPIAEGDWLQRIHSCPQGIIDMLNSRACRSAIMFNDALSKEQCQTLVSNLASCKFPFQCAHGRPSLVPLVNLWRVEMGAREQANNERLGADLSIWKRNMNSA</sequence>
<name>A0A2J6QL89_9HELO</name>
<dbReference type="Gene3D" id="3.30.565.10">
    <property type="entry name" value="Histidine kinase-like ATPase, C-terminal domain"/>
    <property type="match status" value="1"/>
</dbReference>
<dbReference type="InterPro" id="IPR036890">
    <property type="entry name" value="HATPase_C_sf"/>
</dbReference>
<evidence type="ECO:0000313" key="5">
    <source>
        <dbReference type="Proteomes" id="UP000235672"/>
    </source>
</evidence>
<dbReference type="GO" id="GO:0016887">
    <property type="term" value="F:ATP hydrolysis activity"/>
    <property type="evidence" value="ECO:0007669"/>
    <property type="project" value="InterPro"/>
</dbReference>
<feature type="region of interest" description="Disordered" evidence="2">
    <location>
        <begin position="498"/>
        <end position="534"/>
    </location>
</feature>
<dbReference type="InterPro" id="IPR014790">
    <property type="entry name" value="MutL_C"/>
</dbReference>
<keyword evidence="5" id="KW-1185">Reference proteome</keyword>
<feature type="compositionally biased region" description="Polar residues" evidence="2">
    <location>
        <begin position="444"/>
        <end position="456"/>
    </location>
</feature>
<dbReference type="PANTHER" id="PTHR10073:SF47">
    <property type="entry name" value="DNA MISMATCH REPAIR PROTEIN MLH3"/>
    <property type="match status" value="1"/>
</dbReference>
<organism evidence="4 5">
    <name type="scientific">Hyaloscypha hepaticicola</name>
    <dbReference type="NCBI Taxonomy" id="2082293"/>
    <lineage>
        <taxon>Eukaryota</taxon>
        <taxon>Fungi</taxon>
        <taxon>Dikarya</taxon>
        <taxon>Ascomycota</taxon>
        <taxon>Pezizomycotina</taxon>
        <taxon>Leotiomycetes</taxon>
        <taxon>Helotiales</taxon>
        <taxon>Hyaloscyphaceae</taxon>
        <taxon>Hyaloscypha</taxon>
    </lineage>
</organism>
<dbReference type="EMBL" id="KZ613466">
    <property type="protein sequence ID" value="PMD27024.1"/>
    <property type="molecule type" value="Genomic_DNA"/>
</dbReference>
<dbReference type="PANTHER" id="PTHR10073">
    <property type="entry name" value="DNA MISMATCH REPAIR PROTEIN MLH, PMS, MUTL"/>
    <property type="match status" value="1"/>
</dbReference>
<dbReference type="OrthoDB" id="429932at2759"/>
<evidence type="ECO:0000313" key="4">
    <source>
        <dbReference type="EMBL" id="PMD27024.1"/>
    </source>
</evidence>
<dbReference type="InterPro" id="IPR038973">
    <property type="entry name" value="MutL/Mlh/Pms-like"/>
</dbReference>
<dbReference type="GO" id="GO:0140664">
    <property type="term" value="F:ATP-dependent DNA damage sensor activity"/>
    <property type="evidence" value="ECO:0007669"/>
    <property type="project" value="InterPro"/>
</dbReference>
<comment type="similarity">
    <text evidence="1">Belongs to the DNA mismatch repair MutL/HexB family.</text>
</comment>
<proteinExistence type="inferred from homology"/>
<evidence type="ECO:0000256" key="2">
    <source>
        <dbReference type="SAM" id="MobiDB-lite"/>
    </source>
</evidence>
<dbReference type="Proteomes" id="UP000235672">
    <property type="component" value="Unassembled WGS sequence"/>
</dbReference>
<dbReference type="GO" id="GO:0005524">
    <property type="term" value="F:ATP binding"/>
    <property type="evidence" value="ECO:0007669"/>
    <property type="project" value="InterPro"/>
</dbReference>
<dbReference type="GO" id="GO:0032300">
    <property type="term" value="C:mismatch repair complex"/>
    <property type="evidence" value="ECO:0007669"/>
    <property type="project" value="InterPro"/>
</dbReference>
<dbReference type="SMART" id="SM00853">
    <property type="entry name" value="MutL_C"/>
    <property type="match status" value="1"/>
</dbReference>
<dbReference type="Gene3D" id="3.30.1540.20">
    <property type="entry name" value="MutL, C-terminal domain, dimerisation subdomain"/>
    <property type="match status" value="1"/>
</dbReference>
<feature type="region of interest" description="Disordered" evidence="2">
    <location>
        <begin position="406"/>
        <end position="479"/>
    </location>
</feature>
<dbReference type="InterPro" id="IPR042120">
    <property type="entry name" value="MutL_C_dimsub"/>
</dbReference>
<dbReference type="SUPFAM" id="SSF118116">
    <property type="entry name" value="DNA mismatch repair protein MutL"/>
    <property type="match status" value="1"/>
</dbReference>